<name>A0A8D8XBS7_9HEMI</name>
<proteinExistence type="predicted"/>
<evidence type="ECO:0000313" key="1">
    <source>
        <dbReference type="EMBL" id="CAG6689658.1"/>
    </source>
</evidence>
<dbReference type="AlphaFoldDB" id="A0A8D8XBS7"/>
<accession>A0A8D8XBS7</accession>
<dbReference type="EMBL" id="HBUF01293281">
    <property type="protein sequence ID" value="CAG6689658.1"/>
    <property type="molecule type" value="Transcribed_RNA"/>
</dbReference>
<organism evidence="1">
    <name type="scientific">Cacopsylla melanoneura</name>
    <dbReference type="NCBI Taxonomy" id="428564"/>
    <lineage>
        <taxon>Eukaryota</taxon>
        <taxon>Metazoa</taxon>
        <taxon>Ecdysozoa</taxon>
        <taxon>Arthropoda</taxon>
        <taxon>Hexapoda</taxon>
        <taxon>Insecta</taxon>
        <taxon>Pterygota</taxon>
        <taxon>Neoptera</taxon>
        <taxon>Paraneoptera</taxon>
        <taxon>Hemiptera</taxon>
        <taxon>Sternorrhyncha</taxon>
        <taxon>Psylloidea</taxon>
        <taxon>Psyllidae</taxon>
        <taxon>Psyllinae</taxon>
        <taxon>Cacopsylla</taxon>
    </lineage>
</organism>
<sequence length="99" mass="11866">MMDGVKNLVENVKKKKRYFLLGGNTYNRTLLQKYMMKTISKENQLFLNYLSRLTTYFISGRWPTIFVPKSSAKLVEWWKSMWSLIQERSFHSPHSKKLV</sequence>
<protein>
    <submittedName>
        <fullName evidence="1">Uncharacterized protein</fullName>
    </submittedName>
</protein>
<reference evidence="1" key="1">
    <citation type="submission" date="2021-05" db="EMBL/GenBank/DDBJ databases">
        <authorList>
            <person name="Alioto T."/>
            <person name="Alioto T."/>
            <person name="Gomez Garrido J."/>
        </authorList>
    </citation>
    <scope>NUCLEOTIDE SEQUENCE</scope>
</reference>